<dbReference type="RefSeq" id="WP_204204358.1">
    <property type="nucleotide sequence ID" value="NZ_JAFELM010000036.1"/>
</dbReference>
<dbReference type="EMBL" id="JAFELM010000036">
    <property type="protein sequence ID" value="MBM6619005.1"/>
    <property type="molecule type" value="Genomic_DNA"/>
</dbReference>
<dbReference type="InterPro" id="IPR011466">
    <property type="entry name" value="DUF1572"/>
</dbReference>
<name>A0ABS2DLS3_9BACI</name>
<keyword evidence="2" id="KW-1185">Reference proteome</keyword>
<dbReference type="Pfam" id="PF07609">
    <property type="entry name" value="DUF1572"/>
    <property type="match status" value="1"/>
</dbReference>
<dbReference type="InterPro" id="IPR034660">
    <property type="entry name" value="DinB/YfiT-like"/>
</dbReference>
<evidence type="ECO:0000313" key="1">
    <source>
        <dbReference type="EMBL" id="MBM6619005.1"/>
    </source>
</evidence>
<dbReference type="Proteomes" id="UP001518925">
    <property type="component" value="Unassembled WGS sequence"/>
</dbReference>
<comment type="caution">
    <text evidence="1">The sequence shown here is derived from an EMBL/GenBank/DDBJ whole genome shotgun (WGS) entry which is preliminary data.</text>
</comment>
<evidence type="ECO:0000313" key="2">
    <source>
        <dbReference type="Proteomes" id="UP001518925"/>
    </source>
</evidence>
<reference evidence="1 2" key="1">
    <citation type="submission" date="2021-02" db="EMBL/GenBank/DDBJ databases">
        <title>Bacillus sp. RD4P76, an endophyte from a halophyte.</title>
        <authorList>
            <person name="Sun J.-Q."/>
        </authorList>
    </citation>
    <scope>NUCLEOTIDE SEQUENCE [LARGE SCALE GENOMIC DNA]</scope>
    <source>
        <strain evidence="1 2">RD4P76</strain>
    </source>
</reference>
<dbReference type="Gene3D" id="1.20.120.450">
    <property type="entry name" value="dinb family like domain"/>
    <property type="match status" value="1"/>
</dbReference>
<dbReference type="SUPFAM" id="SSF109854">
    <property type="entry name" value="DinB/YfiT-like putative metalloenzymes"/>
    <property type="match status" value="1"/>
</dbReference>
<accession>A0ABS2DLS3</accession>
<protein>
    <submittedName>
        <fullName evidence="1">DUF1572 family protein</fullName>
    </submittedName>
</protein>
<sequence>MKLANFEKEYLSIVIGQFRHFKERAELGIAQLSEEELHWKPNEESNNIAILIQHISGNMHSRWVDLLTSDGEKSYRDRDREFVDKLESKFHIMEQWESGWKLLFESIENLEENDLSKTVTLRGQPLSVLQAIQIEIAHLSYHLGQILYIGKQIKNTQWKILSIPKKSVNASAH</sequence>
<proteinExistence type="predicted"/>
<gene>
    <name evidence="1" type="ORF">JR050_15155</name>
</gene>
<organism evidence="1 2">
    <name type="scientific">Bacillus suaedaesalsae</name>
    <dbReference type="NCBI Taxonomy" id="2810349"/>
    <lineage>
        <taxon>Bacteria</taxon>
        <taxon>Bacillati</taxon>
        <taxon>Bacillota</taxon>
        <taxon>Bacilli</taxon>
        <taxon>Bacillales</taxon>
        <taxon>Bacillaceae</taxon>
        <taxon>Bacillus</taxon>
    </lineage>
</organism>